<evidence type="ECO:0000313" key="3">
    <source>
        <dbReference type="Proteomes" id="UP000034264"/>
    </source>
</evidence>
<dbReference type="Gene3D" id="3.30.460.10">
    <property type="entry name" value="Beta Polymerase, domain 2"/>
    <property type="match status" value="1"/>
</dbReference>
<dbReference type="EMBL" id="LCKS01000009">
    <property type="protein sequence ID" value="KKU02688.1"/>
    <property type="molecule type" value="Genomic_DNA"/>
</dbReference>
<dbReference type="InterPro" id="IPR041633">
    <property type="entry name" value="Polbeta"/>
</dbReference>
<accession>A0A0G1PBC4</accession>
<evidence type="ECO:0000259" key="1">
    <source>
        <dbReference type="Pfam" id="PF18765"/>
    </source>
</evidence>
<dbReference type="InterPro" id="IPR052930">
    <property type="entry name" value="TA_antitoxin_MntA"/>
</dbReference>
<dbReference type="SUPFAM" id="SSF81301">
    <property type="entry name" value="Nucleotidyltransferase"/>
    <property type="match status" value="1"/>
</dbReference>
<evidence type="ECO:0000313" key="2">
    <source>
        <dbReference type="EMBL" id="KKU02688.1"/>
    </source>
</evidence>
<gene>
    <name evidence="2" type="ORF">UX05_C0009G0024</name>
</gene>
<organism evidence="2 3">
    <name type="scientific">Candidatus Amesbacteria bacterium GW2011_GWC2_45_19</name>
    <dbReference type="NCBI Taxonomy" id="1618366"/>
    <lineage>
        <taxon>Bacteria</taxon>
        <taxon>Candidatus Amesiibacteriota</taxon>
    </lineage>
</organism>
<reference evidence="2 3" key="1">
    <citation type="journal article" date="2015" name="Nature">
        <title>rRNA introns, odd ribosomes, and small enigmatic genomes across a large radiation of phyla.</title>
        <authorList>
            <person name="Brown C.T."/>
            <person name="Hug L.A."/>
            <person name="Thomas B.C."/>
            <person name="Sharon I."/>
            <person name="Castelle C.J."/>
            <person name="Singh A."/>
            <person name="Wilkins M.J."/>
            <person name="Williams K.H."/>
            <person name="Banfield J.F."/>
        </authorList>
    </citation>
    <scope>NUCLEOTIDE SEQUENCE [LARGE SCALE GENOMIC DNA]</scope>
</reference>
<dbReference type="AlphaFoldDB" id="A0A0G1PBC4"/>
<dbReference type="Pfam" id="PF18765">
    <property type="entry name" value="Polbeta"/>
    <property type="match status" value="1"/>
</dbReference>
<feature type="domain" description="Polymerase beta nucleotidyltransferase" evidence="1">
    <location>
        <begin position="9"/>
        <end position="101"/>
    </location>
</feature>
<dbReference type="Proteomes" id="UP000034264">
    <property type="component" value="Unassembled WGS sequence"/>
</dbReference>
<dbReference type="PANTHER" id="PTHR43852:SF3">
    <property type="entry name" value="NUCLEOTIDYLTRANSFERASE"/>
    <property type="match status" value="1"/>
</dbReference>
<protein>
    <submittedName>
        <fullName evidence="2">Polymerase beta domain protein region protein</fullName>
    </submittedName>
</protein>
<dbReference type="InterPro" id="IPR043519">
    <property type="entry name" value="NT_sf"/>
</dbReference>
<dbReference type="NCBIfam" id="NF047752">
    <property type="entry name" value="MntA_antitoxin"/>
    <property type="match status" value="1"/>
</dbReference>
<name>A0A0G1PBC4_9BACT</name>
<dbReference type="CDD" id="cd05403">
    <property type="entry name" value="NT_KNTase_like"/>
    <property type="match status" value="1"/>
</dbReference>
<proteinExistence type="predicted"/>
<dbReference type="PANTHER" id="PTHR43852">
    <property type="entry name" value="NUCLEOTIDYLTRANSFERASE"/>
    <property type="match status" value="1"/>
</dbReference>
<sequence length="137" mass="16525">MLTEEQKRKIREYVKDKPVEVVYLFGSQAAGNARPGSDYDFGVLYQKQLNSHQKFEMDLELVTFFQEILKKNKVDVVDLDKAYLRFKYEAIKARKEIFVANNQIRDDFEYEVLRDYLDEMYYMKQTTRDYLKVFSQI</sequence>
<comment type="caution">
    <text evidence="2">The sequence shown here is derived from an EMBL/GenBank/DDBJ whole genome shotgun (WGS) entry which is preliminary data.</text>
</comment>